<organism evidence="2 3">
    <name type="scientific">Microbacterium gilvum</name>
    <dbReference type="NCBI Taxonomy" id="1336204"/>
    <lineage>
        <taxon>Bacteria</taxon>
        <taxon>Bacillati</taxon>
        <taxon>Actinomycetota</taxon>
        <taxon>Actinomycetes</taxon>
        <taxon>Micrococcales</taxon>
        <taxon>Microbacteriaceae</taxon>
        <taxon>Microbacterium</taxon>
    </lineage>
</organism>
<sequence>MPNPPGTSRAETVSARKLRAMAHPVRLRLEEALGRRGFARAADLAADLDLPANQVSFHLRVLADAGLIEEAPEKARDRRDRVWTRAKQTWELGSPEHPMEDEQAGTAVIRALAAQHHDLVQRIIAWAPEYSSGRAAGVHGTFNQYALWLDEEQFTRMLERIGSVVEEFRDLNEPGAAGARRWRMDLIAADDEI</sequence>
<dbReference type="InterPro" id="IPR001845">
    <property type="entry name" value="HTH_ArsR_DNA-bd_dom"/>
</dbReference>
<dbReference type="InterPro" id="IPR036388">
    <property type="entry name" value="WH-like_DNA-bd_sf"/>
</dbReference>
<feature type="domain" description="HTH arsR-type" evidence="1">
    <location>
        <begin position="16"/>
        <end position="129"/>
    </location>
</feature>
<reference evidence="3" key="1">
    <citation type="journal article" date="2019" name="Int. J. Syst. Evol. Microbiol.">
        <title>The Global Catalogue of Microorganisms (GCM) 10K type strain sequencing project: providing services to taxonomists for standard genome sequencing and annotation.</title>
        <authorList>
            <consortium name="The Broad Institute Genomics Platform"/>
            <consortium name="The Broad Institute Genome Sequencing Center for Infectious Disease"/>
            <person name="Wu L."/>
            <person name="Ma J."/>
        </authorList>
    </citation>
    <scope>NUCLEOTIDE SEQUENCE [LARGE SCALE GENOMIC DNA]</scope>
    <source>
        <strain evidence="3">JCM 18537</strain>
    </source>
</reference>
<accession>A0ABP9A5D1</accession>
<evidence type="ECO:0000313" key="3">
    <source>
        <dbReference type="Proteomes" id="UP001501645"/>
    </source>
</evidence>
<dbReference type="Proteomes" id="UP001501645">
    <property type="component" value="Unassembled WGS sequence"/>
</dbReference>
<dbReference type="InterPro" id="IPR036390">
    <property type="entry name" value="WH_DNA-bd_sf"/>
</dbReference>
<dbReference type="Pfam" id="PF12840">
    <property type="entry name" value="HTH_20"/>
    <property type="match status" value="1"/>
</dbReference>
<dbReference type="Gene3D" id="1.10.10.10">
    <property type="entry name" value="Winged helix-like DNA-binding domain superfamily/Winged helix DNA-binding domain"/>
    <property type="match status" value="1"/>
</dbReference>
<dbReference type="EMBL" id="BAABKO010000002">
    <property type="protein sequence ID" value="GAA4773341.1"/>
    <property type="molecule type" value="Genomic_DNA"/>
</dbReference>
<comment type="caution">
    <text evidence="2">The sequence shown here is derived from an EMBL/GenBank/DDBJ whole genome shotgun (WGS) entry which is preliminary data.</text>
</comment>
<proteinExistence type="predicted"/>
<dbReference type="SUPFAM" id="SSF46785">
    <property type="entry name" value="Winged helix' DNA-binding domain"/>
    <property type="match status" value="1"/>
</dbReference>
<gene>
    <name evidence="2" type="ORF">GCM10023351_17160</name>
</gene>
<protein>
    <submittedName>
        <fullName evidence="2">Helix-turn-helix domain-containing protein</fullName>
    </submittedName>
</protein>
<keyword evidence="3" id="KW-1185">Reference proteome</keyword>
<dbReference type="SMART" id="SM00418">
    <property type="entry name" value="HTH_ARSR"/>
    <property type="match status" value="1"/>
</dbReference>
<evidence type="ECO:0000259" key="1">
    <source>
        <dbReference type="SMART" id="SM00418"/>
    </source>
</evidence>
<name>A0ABP9A5D1_9MICO</name>
<evidence type="ECO:0000313" key="2">
    <source>
        <dbReference type="EMBL" id="GAA4773341.1"/>
    </source>
</evidence>
<dbReference type="RefSeq" id="WP_345438078.1">
    <property type="nucleotide sequence ID" value="NZ_BAABKO010000002.1"/>
</dbReference>